<comment type="similarity">
    <text evidence="2">Belongs to the bacterial ribosomal protein bL9 family.</text>
</comment>
<dbReference type="AlphaFoldDB" id="A0AAE0XZH3"/>
<dbReference type="SUPFAM" id="SSF55658">
    <property type="entry name" value="L9 N-domain-like"/>
    <property type="match status" value="1"/>
</dbReference>
<dbReference type="GO" id="GO:0005840">
    <property type="term" value="C:ribosome"/>
    <property type="evidence" value="ECO:0007669"/>
    <property type="project" value="UniProtKB-KW"/>
</dbReference>
<evidence type="ECO:0000256" key="8">
    <source>
        <dbReference type="ARBA" id="ARBA00035381"/>
    </source>
</evidence>
<dbReference type="GO" id="GO:1990904">
    <property type="term" value="C:ribonucleoprotein complex"/>
    <property type="evidence" value="ECO:0007669"/>
    <property type="project" value="UniProtKB-KW"/>
</dbReference>
<organism evidence="11 12">
    <name type="scientific">Elysia crispata</name>
    <name type="common">lettuce slug</name>
    <dbReference type="NCBI Taxonomy" id="231223"/>
    <lineage>
        <taxon>Eukaryota</taxon>
        <taxon>Metazoa</taxon>
        <taxon>Spiralia</taxon>
        <taxon>Lophotrochozoa</taxon>
        <taxon>Mollusca</taxon>
        <taxon>Gastropoda</taxon>
        <taxon>Heterobranchia</taxon>
        <taxon>Euthyneura</taxon>
        <taxon>Panpulmonata</taxon>
        <taxon>Sacoglossa</taxon>
        <taxon>Placobranchoidea</taxon>
        <taxon>Plakobranchidae</taxon>
        <taxon>Elysia</taxon>
    </lineage>
</organism>
<accession>A0AAE0XZH3</accession>
<feature type="domain" description="Large ribosomal subunit protein bL9m C-terminal" evidence="10">
    <location>
        <begin position="148"/>
        <end position="223"/>
    </location>
</feature>
<proteinExistence type="inferred from homology"/>
<evidence type="ECO:0000256" key="2">
    <source>
        <dbReference type="ARBA" id="ARBA00010605"/>
    </source>
</evidence>
<dbReference type="GO" id="GO:0003735">
    <property type="term" value="F:structural constituent of ribosome"/>
    <property type="evidence" value="ECO:0007669"/>
    <property type="project" value="InterPro"/>
</dbReference>
<dbReference type="Pfam" id="PF22078">
    <property type="entry name" value="Ribosomal_bL9m_C"/>
    <property type="match status" value="1"/>
</dbReference>
<dbReference type="Pfam" id="PF01281">
    <property type="entry name" value="Ribosomal_L9_N"/>
    <property type="match status" value="1"/>
</dbReference>
<keyword evidence="4" id="KW-0689">Ribosomal protein</keyword>
<evidence type="ECO:0000313" key="12">
    <source>
        <dbReference type="Proteomes" id="UP001283361"/>
    </source>
</evidence>
<gene>
    <name evidence="11" type="ORF">RRG08_058854</name>
</gene>
<dbReference type="InterPro" id="IPR000244">
    <property type="entry name" value="Ribosomal_bL9"/>
</dbReference>
<evidence type="ECO:0000313" key="11">
    <source>
        <dbReference type="EMBL" id="KAK3727437.1"/>
    </source>
</evidence>
<protein>
    <recommendedName>
        <fullName evidence="7">Large ribosomal subunit protein bL9m</fullName>
    </recommendedName>
    <alternativeName>
        <fullName evidence="8">39S ribosomal protein L9, mitochondrial</fullName>
    </alternativeName>
</protein>
<evidence type="ECO:0000259" key="10">
    <source>
        <dbReference type="Pfam" id="PF22078"/>
    </source>
</evidence>
<name>A0AAE0XZH3_9GAST</name>
<dbReference type="Proteomes" id="UP001283361">
    <property type="component" value="Unassembled WGS sequence"/>
</dbReference>
<dbReference type="Gene3D" id="3.40.5.10">
    <property type="entry name" value="Ribosomal protein L9, N-terminal domain"/>
    <property type="match status" value="1"/>
</dbReference>
<evidence type="ECO:0000259" key="9">
    <source>
        <dbReference type="Pfam" id="PF01281"/>
    </source>
</evidence>
<keyword evidence="12" id="KW-1185">Reference proteome</keyword>
<keyword evidence="3" id="KW-0809">Transit peptide</keyword>
<dbReference type="InterPro" id="IPR020070">
    <property type="entry name" value="Ribosomal_bL9_N"/>
</dbReference>
<evidence type="ECO:0000256" key="6">
    <source>
        <dbReference type="ARBA" id="ARBA00023274"/>
    </source>
</evidence>
<dbReference type="InterPro" id="IPR009027">
    <property type="entry name" value="Ribosomal_bL9/RNase_H1_N"/>
</dbReference>
<dbReference type="InterPro" id="IPR054302">
    <property type="entry name" value="Ribosomal_bL9m_C"/>
</dbReference>
<evidence type="ECO:0000256" key="1">
    <source>
        <dbReference type="ARBA" id="ARBA00004173"/>
    </source>
</evidence>
<evidence type="ECO:0000256" key="3">
    <source>
        <dbReference type="ARBA" id="ARBA00022946"/>
    </source>
</evidence>
<dbReference type="EMBL" id="JAWDGP010007240">
    <property type="protein sequence ID" value="KAK3727437.1"/>
    <property type="molecule type" value="Genomic_DNA"/>
</dbReference>
<evidence type="ECO:0000256" key="5">
    <source>
        <dbReference type="ARBA" id="ARBA00023128"/>
    </source>
</evidence>
<comment type="caution">
    <text evidence="11">The sequence shown here is derived from an EMBL/GenBank/DDBJ whole genome shotgun (WGS) entry which is preliminary data.</text>
</comment>
<dbReference type="GO" id="GO:0005739">
    <property type="term" value="C:mitochondrion"/>
    <property type="evidence" value="ECO:0007669"/>
    <property type="project" value="UniProtKB-SubCell"/>
</dbReference>
<dbReference type="GO" id="GO:0006412">
    <property type="term" value="P:translation"/>
    <property type="evidence" value="ECO:0007669"/>
    <property type="project" value="InterPro"/>
</dbReference>
<dbReference type="InterPro" id="IPR036935">
    <property type="entry name" value="Ribosomal_bL9_N_sf"/>
</dbReference>
<keyword evidence="6" id="KW-0687">Ribonucleoprotein</keyword>
<feature type="domain" description="Ribosomal protein L9" evidence="9">
    <location>
        <begin position="80"/>
        <end position="126"/>
    </location>
</feature>
<keyword evidence="5" id="KW-0496">Mitochondrion</keyword>
<reference evidence="11" key="1">
    <citation type="journal article" date="2023" name="G3 (Bethesda)">
        <title>A reference genome for the long-term kleptoplast-retaining sea slug Elysia crispata morphotype clarki.</title>
        <authorList>
            <person name="Eastman K.E."/>
            <person name="Pendleton A.L."/>
            <person name="Shaikh M.A."/>
            <person name="Suttiyut T."/>
            <person name="Ogas R."/>
            <person name="Tomko P."/>
            <person name="Gavelis G."/>
            <person name="Widhalm J.R."/>
            <person name="Wisecaver J.H."/>
        </authorList>
    </citation>
    <scope>NUCLEOTIDE SEQUENCE</scope>
    <source>
        <strain evidence="11">ECLA1</strain>
    </source>
</reference>
<sequence length="232" mass="26213">MAASTKYLCRACFHGISISPRALLPGQSARLQHKRHRTFVMERIFPVPSGKNGGLPGSDEVNELHKILRPLESLRYPQEMECILTDFVEGIGIRGDLVKVKRHIFHQELYPASLAVYASPENIAEFEEERKAKGIEKLESRLGVFARMAMKELNHLHLEVPMNMDQEWALDKTHVQVAFRLQGIELDLDCIVLPEEPIIDLGDFTLEVKINKLESVSMNATVVPVTDKFAAT</sequence>
<comment type="subcellular location">
    <subcellularLocation>
        <location evidence="1">Mitochondrion</location>
    </subcellularLocation>
</comment>
<dbReference type="PANTHER" id="PTHR21368">
    <property type="entry name" value="50S RIBOSOMAL PROTEIN L9"/>
    <property type="match status" value="1"/>
</dbReference>
<evidence type="ECO:0000256" key="7">
    <source>
        <dbReference type="ARBA" id="ARBA00035194"/>
    </source>
</evidence>
<evidence type="ECO:0000256" key="4">
    <source>
        <dbReference type="ARBA" id="ARBA00022980"/>
    </source>
</evidence>